<dbReference type="InterPro" id="IPR013005">
    <property type="entry name" value="Ribosomal_uL4-like"/>
</dbReference>
<dbReference type="EMBL" id="MH396016">
    <property type="protein sequence ID" value="AXI97585.1"/>
    <property type="molecule type" value="Genomic_DNA"/>
</dbReference>
<dbReference type="PANTHER" id="PTHR10746:SF17">
    <property type="entry name" value="LARGE RIBOSOMAL SUBUNIT PROTEIN UL4C"/>
    <property type="match status" value="1"/>
</dbReference>
<sequence>MNVKKKLLYPVKLNRNKVTKSDKEIELRPTNCDNKSMHIVYRALAQQLHNKRQSSAHTKTRSEIRGGGRKPWKQKGTGRARAGSIRSPLWRGGGVVFGPSTKNTKKINKKEKRLALKILIKNKLKKITAIEKIMIDSHHPSTKLVIDTIKGYNLDIRNKENTLIIVEKKTHSLYLSVRNLSNVELIAINNINVISLLKAKQIIITTNALKILNQKYDG</sequence>
<dbReference type="Gene3D" id="3.40.1370.10">
    <property type="match status" value="1"/>
</dbReference>
<evidence type="ECO:0000256" key="5">
    <source>
        <dbReference type="ARBA" id="ARBA00022980"/>
    </source>
</evidence>
<dbReference type="PANTHER" id="PTHR10746">
    <property type="entry name" value="50S RIBOSOMAL PROTEIN L4"/>
    <property type="match status" value="1"/>
</dbReference>
<dbReference type="AlphaFoldDB" id="A0A345UAU9"/>
<accession>A0A345UAU9</accession>
<dbReference type="NCBIfam" id="TIGR03953">
    <property type="entry name" value="rplD_bact"/>
    <property type="match status" value="1"/>
</dbReference>
<comment type="function">
    <text evidence="1 8">Probably binds the 23S rRNA.</text>
</comment>
<dbReference type="GO" id="GO:0006412">
    <property type="term" value="P:translation"/>
    <property type="evidence" value="ECO:0007669"/>
    <property type="project" value="UniProtKB-UniRule"/>
</dbReference>
<keyword evidence="5 8" id="KW-0689">Ribosomal protein</keyword>
<protein>
    <recommendedName>
        <fullName evidence="7 8">Large ribosomal subunit protein uL4c</fullName>
    </recommendedName>
</protein>
<keyword evidence="6 8" id="KW-0687">Ribonucleoprotein</keyword>
<evidence type="ECO:0000256" key="3">
    <source>
        <dbReference type="ARBA" id="ARBA00022730"/>
    </source>
</evidence>
<evidence type="ECO:0000256" key="6">
    <source>
        <dbReference type="ARBA" id="ARBA00023274"/>
    </source>
</evidence>
<name>A0A345UAU9_9FLOR</name>
<dbReference type="HAMAP" id="MF_01328_B">
    <property type="entry name" value="Ribosomal_uL4_B"/>
    <property type="match status" value="1"/>
</dbReference>
<evidence type="ECO:0000256" key="8">
    <source>
        <dbReference type="HAMAP-Rule" id="MF_01328"/>
    </source>
</evidence>
<evidence type="ECO:0000256" key="9">
    <source>
        <dbReference type="SAM" id="MobiDB-lite"/>
    </source>
</evidence>
<dbReference type="InterPro" id="IPR023574">
    <property type="entry name" value="Ribosomal_uL4_dom_sf"/>
</dbReference>
<evidence type="ECO:0000256" key="4">
    <source>
        <dbReference type="ARBA" id="ARBA00022884"/>
    </source>
</evidence>
<keyword evidence="10" id="KW-0934">Plastid</keyword>
<feature type="region of interest" description="Disordered" evidence="9">
    <location>
        <begin position="48"/>
        <end position="87"/>
    </location>
</feature>
<evidence type="ECO:0000313" key="10">
    <source>
        <dbReference type="EMBL" id="AXI97585.1"/>
    </source>
</evidence>
<comment type="similarity">
    <text evidence="2 8">Belongs to the universal ribosomal protein uL4 family.</text>
</comment>
<comment type="subunit">
    <text evidence="8">Part of the 50S ribosomal subunit.</text>
</comment>
<dbReference type="GO" id="GO:0009507">
    <property type="term" value="C:chloroplast"/>
    <property type="evidence" value="ECO:0007669"/>
    <property type="project" value="UniProtKB-SubCell"/>
</dbReference>
<dbReference type="SUPFAM" id="SSF52166">
    <property type="entry name" value="Ribosomal protein L4"/>
    <property type="match status" value="1"/>
</dbReference>
<evidence type="ECO:0000256" key="2">
    <source>
        <dbReference type="ARBA" id="ARBA00010528"/>
    </source>
</evidence>
<evidence type="ECO:0000256" key="7">
    <source>
        <dbReference type="ARBA" id="ARBA00035208"/>
    </source>
</evidence>
<keyword evidence="4 8" id="KW-0694">RNA-binding</keyword>
<feature type="compositionally biased region" description="Basic residues" evidence="9">
    <location>
        <begin position="67"/>
        <end position="78"/>
    </location>
</feature>
<reference evidence="10" key="1">
    <citation type="submission" date="2018-05" db="EMBL/GenBank/DDBJ databases">
        <title>Organellar genomes of Gracilariaceae.</title>
        <authorList>
            <person name="Iha C."/>
            <person name="Oliveira M.C."/>
        </authorList>
    </citation>
    <scope>NUCLEOTIDE SEQUENCE</scope>
</reference>
<dbReference type="GO" id="GO:0005840">
    <property type="term" value="C:ribosome"/>
    <property type="evidence" value="ECO:0007669"/>
    <property type="project" value="UniProtKB-KW"/>
</dbReference>
<proteinExistence type="inferred from homology"/>
<dbReference type="RefSeq" id="YP_009511708.1">
    <property type="nucleotide sequence ID" value="NC_039145.1"/>
</dbReference>
<keyword evidence="3 8" id="KW-0699">rRNA-binding</keyword>
<evidence type="ECO:0000256" key="1">
    <source>
        <dbReference type="ARBA" id="ARBA00004083"/>
    </source>
</evidence>
<gene>
    <name evidence="8 10" type="primary">rpl4</name>
</gene>
<dbReference type="GO" id="GO:1990904">
    <property type="term" value="C:ribonucleoprotein complex"/>
    <property type="evidence" value="ECO:0007669"/>
    <property type="project" value="UniProtKB-KW"/>
</dbReference>
<comment type="subcellular location">
    <subcellularLocation>
        <location evidence="8">Plastid</location>
        <location evidence="8">Chloroplast</location>
    </subcellularLocation>
</comment>
<geneLocation type="chloroplast" evidence="10"/>
<keyword evidence="10" id="KW-0150">Chloroplast</keyword>
<dbReference type="GO" id="GO:0019843">
    <property type="term" value="F:rRNA binding"/>
    <property type="evidence" value="ECO:0007669"/>
    <property type="project" value="UniProtKB-UniRule"/>
</dbReference>
<dbReference type="InterPro" id="IPR002136">
    <property type="entry name" value="Ribosomal_uL4"/>
</dbReference>
<dbReference type="GeneID" id="37624264"/>
<organism evidence="10">
    <name type="scientific">Melanthalia intermedia</name>
    <dbReference type="NCBI Taxonomy" id="172989"/>
    <lineage>
        <taxon>Eukaryota</taxon>
        <taxon>Rhodophyta</taxon>
        <taxon>Florideophyceae</taxon>
        <taxon>Rhodymeniophycidae</taxon>
        <taxon>Gracilariales</taxon>
        <taxon>Gracilariaceae</taxon>
        <taxon>Melanthalia</taxon>
    </lineage>
</organism>
<dbReference type="GO" id="GO:0003735">
    <property type="term" value="F:structural constituent of ribosome"/>
    <property type="evidence" value="ECO:0007669"/>
    <property type="project" value="InterPro"/>
</dbReference>
<dbReference type="Pfam" id="PF00573">
    <property type="entry name" value="Ribosomal_L4"/>
    <property type="match status" value="1"/>
</dbReference>